<dbReference type="InterPro" id="IPR001647">
    <property type="entry name" value="HTH_TetR"/>
</dbReference>
<dbReference type="InterPro" id="IPR036271">
    <property type="entry name" value="Tet_transcr_reg_TetR-rel_C_sf"/>
</dbReference>
<keyword evidence="3" id="KW-0812">Transmembrane</keyword>
<organism evidence="5 6">
    <name type="scientific">Flavimaribacter sediminis</name>
    <dbReference type="NCBI Taxonomy" id="2865987"/>
    <lineage>
        <taxon>Bacteria</taxon>
        <taxon>Pseudomonadati</taxon>
        <taxon>Pseudomonadota</taxon>
        <taxon>Alphaproteobacteria</taxon>
        <taxon>Hyphomicrobiales</taxon>
        <taxon>Rhizobiaceae</taxon>
        <taxon>Flavimaribacter</taxon>
    </lineage>
</organism>
<feature type="transmembrane region" description="Helical" evidence="3">
    <location>
        <begin position="166"/>
        <end position="188"/>
    </location>
</feature>
<dbReference type="Pfam" id="PF17938">
    <property type="entry name" value="TetR_C_29"/>
    <property type="match status" value="1"/>
</dbReference>
<evidence type="ECO:0000256" key="1">
    <source>
        <dbReference type="ARBA" id="ARBA00023125"/>
    </source>
</evidence>
<evidence type="ECO:0000313" key="6">
    <source>
        <dbReference type="Proteomes" id="UP001196509"/>
    </source>
</evidence>
<protein>
    <submittedName>
        <fullName evidence="5">TetR family transcriptional regulator</fullName>
    </submittedName>
</protein>
<dbReference type="Proteomes" id="UP001196509">
    <property type="component" value="Unassembled WGS sequence"/>
</dbReference>
<dbReference type="PRINTS" id="PR00455">
    <property type="entry name" value="HTHTETR"/>
</dbReference>
<keyword evidence="1 2" id="KW-0238">DNA-binding</keyword>
<keyword evidence="6" id="KW-1185">Reference proteome</keyword>
<evidence type="ECO:0000259" key="4">
    <source>
        <dbReference type="PROSITE" id="PS50977"/>
    </source>
</evidence>
<dbReference type="Gene3D" id="1.10.357.10">
    <property type="entry name" value="Tetracycline Repressor, domain 2"/>
    <property type="match status" value="1"/>
</dbReference>
<dbReference type="GO" id="GO:0003677">
    <property type="term" value="F:DNA binding"/>
    <property type="evidence" value="ECO:0007669"/>
    <property type="project" value="UniProtKB-UniRule"/>
</dbReference>
<dbReference type="PROSITE" id="PS50977">
    <property type="entry name" value="HTH_TETR_2"/>
    <property type="match status" value="1"/>
</dbReference>
<evidence type="ECO:0000256" key="2">
    <source>
        <dbReference type="PROSITE-ProRule" id="PRU00335"/>
    </source>
</evidence>
<reference evidence="5" key="1">
    <citation type="submission" date="2021-08" db="EMBL/GenBank/DDBJ databases">
        <title>Hoeflea bacterium WL0058 sp. nov., isolated from the sediment.</title>
        <authorList>
            <person name="Wang L."/>
            <person name="Zhang D."/>
        </authorList>
    </citation>
    <scope>NUCLEOTIDE SEQUENCE</scope>
    <source>
        <strain evidence="5">WL0058</strain>
    </source>
</reference>
<evidence type="ECO:0000313" key="5">
    <source>
        <dbReference type="EMBL" id="MBW8637243.1"/>
    </source>
</evidence>
<dbReference type="PANTHER" id="PTHR30328">
    <property type="entry name" value="TRANSCRIPTIONAL REPRESSOR"/>
    <property type="match status" value="1"/>
</dbReference>
<dbReference type="EMBL" id="JAICBX010000002">
    <property type="protein sequence ID" value="MBW8637243.1"/>
    <property type="molecule type" value="Genomic_DNA"/>
</dbReference>
<feature type="domain" description="HTH tetR-type" evidence="4">
    <location>
        <begin position="17"/>
        <end position="77"/>
    </location>
</feature>
<dbReference type="InterPro" id="IPR009057">
    <property type="entry name" value="Homeodomain-like_sf"/>
</dbReference>
<sequence length="215" mass="24081">MSVASDTTAGKQRRNPEATRASILAAARVEFANKGLDGARVDQIASRAKANKQLVYYYFGSKDDLYRAALEATYAEIRERERELDLSNLPPREAMVKLIDFSLDYLNDHREFIRMLADENAHGAPHVRESEMALKTNSPLLELIAETLDRGVAEGTFRKGVDPLELYVSIAGMTFFYFANGLTMSAIFGRDLSRQEAISSYRDHIVTLTLQGLKP</sequence>
<dbReference type="RefSeq" id="WP_220227967.1">
    <property type="nucleotide sequence ID" value="NZ_JAICBX010000002.1"/>
</dbReference>
<keyword evidence="3" id="KW-0472">Membrane</keyword>
<gene>
    <name evidence="5" type="ORF">K1W69_08590</name>
</gene>
<evidence type="ECO:0000256" key="3">
    <source>
        <dbReference type="SAM" id="Phobius"/>
    </source>
</evidence>
<name>A0AAE2ZMW8_9HYPH</name>
<dbReference type="InterPro" id="IPR041474">
    <property type="entry name" value="NicS_C"/>
</dbReference>
<proteinExistence type="predicted"/>
<accession>A0AAE2ZMW8</accession>
<keyword evidence="3" id="KW-1133">Transmembrane helix</keyword>
<dbReference type="SUPFAM" id="SSF48498">
    <property type="entry name" value="Tetracyclin repressor-like, C-terminal domain"/>
    <property type="match status" value="1"/>
</dbReference>
<feature type="DNA-binding region" description="H-T-H motif" evidence="2">
    <location>
        <begin position="40"/>
        <end position="59"/>
    </location>
</feature>
<dbReference type="Pfam" id="PF00440">
    <property type="entry name" value="TetR_N"/>
    <property type="match status" value="1"/>
</dbReference>
<comment type="caution">
    <text evidence="5">The sequence shown here is derived from an EMBL/GenBank/DDBJ whole genome shotgun (WGS) entry which is preliminary data.</text>
</comment>
<dbReference type="PANTHER" id="PTHR30328:SF54">
    <property type="entry name" value="HTH-TYPE TRANSCRIPTIONAL REPRESSOR SCO4008"/>
    <property type="match status" value="1"/>
</dbReference>
<dbReference type="InterPro" id="IPR050109">
    <property type="entry name" value="HTH-type_TetR-like_transc_reg"/>
</dbReference>
<dbReference type="SUPFAM" id="SSF46689">
    <property type="entry name" value="Homeodomain-like"/>
    <property type="match status" value="1"/>
</dbReference>
<dbReference type="AlphaFoldDB" id="A0AAE2ZMW8"/>